<evidence type="ECO:0000313" key="2">
    <source>
        <dbReference type="EMBL" id="RSI53549.1"/>
    </source>
</evidence>
<dbReference type="Proteomes" id="UP000280406">
    <property type="component" value="Unassembled WGS sequence"/>
</dbReference>
<gene>
    <name evidence="2" type="ORF">D8869_03665</name>
</gene>
<reference evidence="2 3" key="1">
    <citation type="submission" date="2018-11" db="EMBL/GenBank/DDBJ databases">
        <title>Species Designations Belie Phenotypic and Genotypic Heterogeneity in Oral Streptococci.</title>
        <authorList>
            <person name="Velsko I."/>
        </authorList>
    </citation>
    <scope>NUCLEOTIDE SEQUENCE [LARGE SCALE GENOMIC DNA]</scope>
    <source>
        <strain evidence="2 3">BCC37</strain>
    </source>
</reference>
<name>A0AB74DR22_STRSA</name>
<dbReference type="RefSeq" id="WP_125347932.1">
    <property type="nucleotide sequence ID" value="NZ_CP076615.1"/>
</dbReference>
<accession>A0AB74DR22</accession>
<feature type="transmembrane region" description="Helical" evidence="1">
    <location>
        <begin position="12"/>
        <end position="33"/>
    </location>
</feature>
<evidence type="ECO:0000256" key="1">
    <source>
        <dbReference type="SAM" id="Phobius"/>
    </source>
</evidence>
<evidence type="ECO:0000313" key="3">
    <source>
        <dbReference type="Proteomes" id="UP000280406"/>
    </source>
</evidence>
<sequence length="79" mass="9056">MAKDNDYKNRSVVLPIAIIIFIVFIMLCMMVLIGKVMIMWGIKSAYEELGRNSMSLSVQQKSSKEIQLEEKVLVCRTKT</sequence>
<organism evidence="2 3">
    <name type="scientific">Streptococcus sanguinis</name>
    <dbReference type="NCBI Taxonomy" id="1305"/>
    <lineage>
        <taxon>Bacteria</taxon>
        <taxon>Bacillati</taxon>
        <taxon>Bacillota</taxon>
        <taxon>Bacilli</taxon>
        <taxon>Lactobacillales</taxon>
        <taxon>Streptococcaceae</taxon>
        <taxon>Streptococcus</taxon>
    </lineage>
</organism>
<proteinExistence type="predicted"/>
<keyword evidence="1" id="KW-0812">Transmembrane</keyword>
<keyword evidence="1" id="KW-0472">Membrane</keyword>
<protein>
    <submittedName>
        <fullName evidence="2">Uncharacterized protein</fullName>
    </submittedName>
</protein>
<dbReference type="EMBL" id="RJND01000002">
    <property type="protein sequence ID" value="RSI53549.1"/>
    <property type="molecule type" value="Genomic_DNA"/>
</dbReference>
<comment type="caution">
    <text evidence="2">The sequence shown here is derived from an EMBL/GenBank/DDBJ whole genome shotgun (WGS) entry which is preliminary data.</text>
</comment>
<dbReference type="AlphaFoldDB" id="A0AB74DR22"/>
<keyword evidence="1" id="KW-1133">Transmembrane helix</keyword>